<feature type="region of interest" description="Disordered" evidence="1">
    <location>
        <begin position="82"/>
        <end position="132"/>
    </location>
</feature>
<evidence type="ECO:0000313" key="2">
    <source>
        <dbReference type="EMBL" id="COV06081.1"/>
    </source>
</evidence>
<dbReference type="Proteomes" id="UP000038802">
    <property type="component" value="Unassembled WGS sequence"/>
</dbReference>
<reference evidence="2" key="1">
    <citation type="submission" date="2015-03" db="EMBL/GenBank/DDBJ databases">
        <authorList>
            <person name="Murphy D."/>
        </authorList>
    </citation>
    <scope>NUCLEOTIDE SEQUENCE [LARGE SCALE GENOMIC DNA]</scope>
    <source>
        <strain evidence="2">K00500041</strain>
    </source>
</reference>
<reference evidence="4 5" key="2">
    <citation type="submission" date="2015-03" db="EMBL/GenBank/DDBJ databases">
        <authorList>
            <consortium name="Pathogen Informatics"/>
        </authorList>
    </citation>
    <scope>NUCLEOTIDE SEQUENCE [LARGE SCALE GENOMIC DNA]</scope>
    <source>
        <strain evidence="4">K00500041</strain>
        <strain evidence="3 5">M09401471</strain>
    </source>
</reference>
<dbReference type="AlphaFoldDB" id="A0A0U0T7D6"/>
<proteinExistence type="predicted"/>
<dbReference type="Proteomes" id="UP000044938">
    <property type="component" value="Unassembled WGS sequence"/>
</dbReference>
<evidence type="ECO:0000313" key="5">
    <source>
        <dbReference type="Proteomes" id="UP000044938"/>
    </source>
</evidence>
<dbReference type="EMBL" id="CSAJ01000821">
    <property type="protein sequence ID" value="COX25608.1"/>
    <property type="molecule type" value="Genomic_DNA"/>
</dbReference>
<gene>
    <name evidence="2" type="ORF">ERS007703_00414</name>
    <name evidence="3" type="ORF">ERS007720_04169</name>
</gene>
<sequence>MVGKDLDTTGITDTGHIDTAHRVAVDGGLIKTGHWTFGDHFFGAHQSLRLGDRNAYRPRGYRSGRYPSLLLLHRTHSARLSVEPWGRASPTPEPSVPYRRQATALSDPVAPPTIAASPGRSRHDPMQSQPQP</sequence>
<name>A0A0U0T7D6_MYCTX</name>
<evidence type="ECO:0000313" key="4">
    <source>
        <dbReference type="Proteomes" id="UP000038802"/>
    </source>
</evidence>
<protein>
    <submittedName>
        <fullName evidence="2">Uncharacterized protein</fullName>
    </submittedName>
</protein>
<organism evidence="2 4">
    <name type="scientific">Mycobacterium tuberculosis</name>
    <dbReference type="NCBI Taxonomy" id="1773"/>
    <lineage>
        <taxon>Bacteria</taxon>
        <taxon>Bacillati</taxon>
        <taxon>Actinomycetota</taxon>
        <taxon>Actinomycetes</taxon>
        <taxon>Mycobacteriales</taxon>
        <taxon>Mycobacteriaceae</taxon>
        <taxon>Mycobacterium</taxon>
        <taxon>Mycobacterium tuberculosis complex</taxon>
    </lineage>
</organism>
<evidence type="ECO:0000313" key="3">
    <source>
        <dbReference type="EMBL" id="COX25608.1"/>
    </source>
</evidence>
<accession>A0A0U0T7D6</accession>
<evidence type="ECO:0000256" key="1">
    <source>
        <dbReference type="SAM" id="MobiDB-lite"/>
    </source>
</evidence>
<dbReference type="EMBL" id="CSAE01000024">
    <property type="protein sequence ID" value="COV06081.1"/>
    <property type="molecule type" value="Genomic_DNA"/>
</dbReference>